<dbReference type="Pfam" id="PF06863">
    <property type="entry name" value="DUF1254"/>
    <property type="match status" value="1"/>
</dbReference>
<feature type="domain" description="DUF1254" evidence="3">
    <location>
        <begin position="78"/>
        <end position="209"/>
    </location>
</feature>
<evidence type="ECO:0000313" key="5">
    <source>
        <dbReference type="Proteomes" id="UP000248863"/>
    </source>
</evidence>
<gene>
    <name evidence="4" type="ORF">CH338_17920</name>
</gene>
<dbReference type="Gene3D" id="2.60.40.1610">
    <property type="entry name" value="Domain of unknown function DUF1254"/>
    <property type="match status" value="1"/>
</dbReference>
<comment type="caution">
    <text evidence="4">The sequence shown here is derived from an EMBL/GenBank/DDBJ whole genome shotgun (WGS) entry which is preliminary data.</text>
</comment>
<evidence type="ECO:0000313" key="4">
    <source>
        <dbReference type="EMBL" id="RAI36227.1"/>
    </source>
</evidence>
<dbReference type="OrthoDB" id="9777345at2"/>
<dbReference type="EMBL" id="NPEU01000226">
    <property type="protein sequence ID" value="RAI36227.1"/>
    <property type="molecule type" value="Genomic_DNA"/>
</dbReference>
<dbReference type="PANTHER" id="PTHR36509:SF2">
    <property type="entry name" value="BLL3101 PROTEIN"/>
    <property type="match status" value="1"/>
</dbReference>
<dbReference type="Proteomes" id="UP000248863">
    <property type="component" value="Unassembled WGS sequence"/>
</dbReference>
<proteinExistence type="predicted"/>
<dbReference type="InterPro" id="IPR037050">
    <property type="entry name" value="DUF1254_sf"/>
</dbReference>
<feature type="chain" id="PRO_5016294730" evidence="1">
    <location>
        <begin position="23"/>
        <end position="479"/>
    </location>
</feature>
<dbReference type="InterPro" id="IPR037049">
    <property type="entry name" value="DUF1214_C_sf"/>
</dbReference>
<dbReference type="PANTHER" id="PTHR36509">
    <property type="entry name" value="BLL3101 PROTEIN"/>
    <property type="match status" value="1"/>
</dbReference>
<evidence type="ECO:0000256" key="1">
    <source>
        <dbReference type="SAM" id="SignalP"/>
    </source>
</evidence>
<dbReference type="InterPro" id="IPR010679">
    <property type="entry name" value="DUF1254"/>
</dbReference>
<sequence>MLTKRDLMRVAGAAALSTPALATAPAQAGWFSSRPGFFKAKDIAEAGFIYGLPMVMAYGILYEYAVDKSSKLYRAPLNVLSNEARVFTWQDTAVVTPNSDTPYSFVWMDLRAEPMVISVPAVEAKRYYSVQLVDFNTYNFGYVGSRATGNVAGSYLVAGPDWTGSTPVGIRRVFRSTTDIALGLFRTQLFDPADIENVKKVQAGYKAQPLSAFLNQPAPPPAPAFDFPKFEKDLVRTEFFEYLDFALSLAPALPEDRWIRDQLAKIGVGPGKSFDFRALSLEDKAEILLGMKEGQRKVEAAVATFGKDINGWRVGSPFGDAAFFHGDWLMRAAAAQAGILGNDAVEAMYPMAKVDADGQPLDCAKASYTLTFQKGQLPPVEAFWSVTMYDGKTQLLVKNPIDRYLINSPMLPNLKTGPDGALTLYIQAKSPGPERESNWLPAPEGPIYVVMRLYWPKSTPPSILPPGEGTWQPPRIRKV</sequence>
<dbReference type="AlphaFoldDB" id="A0A327KCY4"/>
<feature type="domain" description="DUF1214" evidence="2">
    <location>
        <begin position="346"/>
        <end position="457"/>
    </location>
</feature>
<dbReference type="Gene3D" id="2.60.120.600">
    <property type="entry name" value="Domain of unknown function DUF1214, C-terminal domain"/>
    <property type="match status" value="1"/>
</dbReference>
<keyword evidence="4" id="KW-0261">Viral envelope protein</keyword>
<evidence type="ECO:0000259" key="3">
    <source>
        <dbReference type="Pfam" id="PF06863"/>
    </source>
</evidence>
<keyword evidence="4" id="KW-0946">Virion</keyword>
<dbReference type="Pfam" id="PF06742">
    <property type="entry name" value="DUF1214"/>
    <property type="match status" value="1"/>
</dbReference>
<dbReference type="SUPFAM" id="SSF160935">
    <property type="entry name" value="VPA0735-like"/>
    <property type="match status" value="1"/>
</dbReference>
<dbReference type="InterPro" id="IPR010621">
    <property type="entry name" value="DUF1214"/>
</dbReference>
<feature type="signal peptide" evidence="1">
    <location>
        <begin position="1"/>
        <end position="22"/>
    </location>
</feature>
<organism evidence="4 5">
    <name type="scientific">Rhodoplanes elegans</name>
    <dbReference type="NCBI Taxonomy" id="29408"/>
    <lineage>
        <taxon>Bacteria</taxon>
        <taxon>Pseudomonadati</taxon>
        <taxon>Pseudomonadota</taxon>
        <taxon>Alphaproteobacteria</taxon>
        <taxon>Hyphomicrobiales</taxon>
        <taxon>Nitrobacteraceae</taxon>
        <taxon>Rhodoplanes</taxon>
    </lineage>
</organism>
<accession>A0A327KCY4</accession>
<evidence type="ECO:0000259" key="2">
    <source>
        <dbReference type="Pfam" id="PF06742"/>
    </source>
</evidence>
<reference evidence="4 5" key="1">
    <citation type="submission" date="2017-07" db="EMBL/GenBank/DDBJ databases">
        <title>Draft Genome Sequences of Select Purple Nonsulfur Bacteria.</title>
        <authorList>
            <person name="Lasarre B."/>
            <person name="Mckinlay J.B."/>
        </authorList>
    </citation>
    <scope>NUCLEOTIDE SEQUENCE [LARGE SCALE GENOMIC DNA]</scope>
    <source>
        <strain evidence="4 5">DSM 11907</strain>
    </source>
</reference>
<keyword evidence="5" id="KW-1185">Reference proteome</keyword>
<protein>
    <submittedName>
        <fullName evidence="4">Cell envelope protein</fullName>
    </submittedName>
</protein>
<keyword evidence="1" id="KW-0732">Signal</keyword>
<dbReference type="RefSeq" id="WP_111358496.1">
    <property type="nucleotide sequence ID" value="NZ_NHSK01000076.1"/>
</dbReference>
<dbReference type="PROSITE" id="PS51318">
    <property type="entry name" value="TAT"/>
    <property type="match status" value="1"/>
</dbReference>
<name>A0A327KCY4_9BRAD</name>
<dbReference type="InterPro" id="IPR006311">
    <property type="entry name" value="TAT_signal"/>
</dbReference>